<reference evidence="1 2" key="1">
    <citation type="submission" date="2023-05" db="EMBL/GenBank/DDBJ databases">
        <title>B98-5 Cell Line De Novo Hybrid Assembly: An Optical Mapping Approach.</title>
        <authorList>
            <person name="Kananen K."/>
            <person name="Auerbach J.A."/>
            <person name="Kautto E."/>
            <person name="Blachly J.S."/>
        </authorList>
    </citation>
    <scope>NUCLEOTIDE SEQUENCE [LARGE SCALE GENOMIC DNA]</scope>
    <source>
        <strain evidence="1">B95-8</strain>
        <tissue evidence="1">Cell line</tissue>
    </source>
</reference>
<comment type="caution">
    <text evidence="1">The sequence shown here is derived from an EMBL/GenBank/DDBJ whole genome shotgun (WGS) entry which is preliminary data.</text>
</comment>
<protein>
    <submittedName>
        <fullName evidence="1">Uncharacterized protein</fullName>
    </submittedName>
</protein>
<dbReference type="EMBL" id="JASSZA010000006">
    <property type="protein sequence ID" value="KAK2108304.1"/>
    <property type="molecule type" value="Genomic_DNA"/>
</dbReference>
<organism evidence="1 2">
    <name type="scientific">Saguinus oedipus</name>
    <name type="common">Cotton-top tamarin</name>
    <name type="synonym">Oedipomidas oedipus</name>
    <dbReference type="NCBI Taxonomy" id="9490"/>
    <lineage>
        <taxon>Eukaryota</taxon>
        <taxon>Metazoa</taxon>
        <taxon>Chordata</taxon>
        <taxon>Craniata</taxon>
        <taxon>Vertebrata</taxon>
        <taxon>Euteleostomi</taxon>
        <taxon>Mammalia</taxon>
        <taxon>Eutheria</taxon>
        <taxon>Euarchontoglires</taxon>
        <taxon>Primates</taxon>
        <taxon>Haplorrhini</taxon>
        <taxon>Platyrrhini</taxon>
        <taxon>Cebidae</taxon>
        <taxon>Callitrichinae</taxon>
        <taxon>Saguinus</taxon>
    </lineage>
</organism>
<name>A0ABQ9VG19_SAGOE</name>
<gene>
    <name evidence="1" type="ORF">P7K49_013469</name>
</gene>
<accession>A0ABQ9VG19</accession>
<proteinExistence type="predicted"/>
<evidence type="ECO:0000313" key="2">
    <source>
        <dbReference type="Proteomes" id="UP001266305"/>
    </source>
</evidence>
<keyword evidence="2" id="KW-1185">Reference proteome</keyword>
<dbReference type="Proteomes" id="UP001266305">
    <property type="component" value="Unassembled WGS sequence"/>
</dbReference>
<evidence type="ECO:0000313" key="1">
    <source>
        <dbReference type="EMBL" id="KAK2108304.1"/>
    </source>
</evidence>
<sequence length="156" mass="17324">MEDPVTSAEVSHAAELWCSGPFVEITRPSALAGFIDPSKEMWKPQKSADFASHRPVAYISVHTRERWSMSRRVMDCSSFHSGEPPGATAIQRDLELFGKPLEPEGIAVLDDRQRLSMAINRLVAASRIEEELNMFAVCSADASLMARTQLGKDFIE</sequence>